<dbReference type="Proteomes" id="UP000256379">
    <property type="component" value="Unassembled WGS sequence"/>
</dbReference>
<gene>
    <name evidence="1" type="ORF">CQA53_03935</name>
</gene>
<dbReference type="CDD" id="cd07040">
    <property type="entry name" value="HP"/>
    <property type="match status" value="1"/>
</dbReference>
<name>A0A3D8IM74_9HELI</name>
<organism evidence="1 2">
    <name type="scientific">Helicobacter didelphidarum</name>
    <dbReference type="NCBI Taxonomy" id="2040648"/>
    <lineage>
        <taxon>Bacteria</taxon>
        <taxon>Pseudomonadati</taxon>
        <taxon>Campylobacterota</taxon>
        <taxon>Epsilonproteobacteria</taxon>
        <taxon>Campylobacterales</taxon>
        <taxon>Helicobacteraceae</taxon>
        <taxon>Helicobacter</taxon>
    </lineage>
</organism>
<dbReference type="InterPro" id="IPR029033">
    <property type="entry name" value="His_PPase_superfam"/>
</dbReference>
<accession>A0A3D8IM74</accession>
<sequence length="236" mass="27472">MINTIYEGFAKSAAICPQNAKMILRHSLRDKIPPNDMGENVLLTREGEVMAEHFGKYCKFDINCIHTSIIERCVQTAKGIASGYEKSTKKNLAIHSTNILTDSYISDMSLARELFLKYSPYWIMATFIRGEKLQGMKDIHETMKILFSYIFREQNFKQDNQIFQGINNFTHNNGMEIFVTHDTFLIAIVCFCHGIVPKDEKDFFWPYMLEGAFLYRKDSKIYCIFRGEEKSIDFPF</sequence>
<dbReference type="Gene3D" id="3.40.50.1240">
    <property type="entry name" value="Phosphoglycerate mutase-like"/>
    <property type="match status" value="1"/>
</dbReference>
<comment type="caution">
    <text evidence="1">The sequence shown here is derived from an EMBL/GenBank/DDBJ whole genome shotgun (WGS) entry which is preliminary data.</text>
</comment>
<dbReference type="SUPFAM" id="SSF53254">
    <property type="entry name" value="Phosphoglycerate mutase-like"/>
    <property type="match status" value="1"/>
</dbReference>
<dbReference type="RefSeq" id="WP_115542725.1">
    <property type="nucleotide sequence ID" value="NZ_NXLQ01000005.1"/>
</dbReference>
<dbReference type="AlphaFoldDB" id="A0A3D8IM74"/>
<dbReference type="OrthoDB" id="5327128at2"/>
<reference evidence="1 2" key="1">
    <citation type="submission" date="2018-04" db="EMBL/GenBank/DDBJ databases">
        <title>Novel Campyloabacter and Helicobacter Species and Strains.</title>
        <authorList>
            <person name="Mannion A.J."/>
            <person name="Shen Z."/>
            <person name="Fox J.G."/>
        </authorList>
    </citation>
    <scope>NUCLEOTIDE SEQUENCE [LARGE SCALE GENOMIC DNA]</scope>
    <source>
        <strain evidence="1 2">MIT 17-337</strain>
    </source>
</reference>
<evidence type="ECO:0000313" key="2">
    <source>
        <dbReference type="Proteomes" id="UP000256379"/>
    </source>
</evidence>
<dbReference type="EMBL" id="NXLQ01000005">
    <property type="protein sequence ID" value="RDU66377.1"/>
    <property type="molecule type" value="Genomic_DNA"/>
</dbReference>
<proteinExistence type="predicted"/>
<evidence type="ECO:0000313" key="1">
    <source>
        <dbReference type="EMBL" id="RDU66377.1"/>
    </source>
</evidence>
<protein>
    <submittedName>
        <fullName evidence="1">Histidine phosphatase family protein</fullName>
    </submittedName>
</protein>
<keyword evidence="2" id="KW-1185">Reference proteome</keyword>